<evidence type="ECO:0000313" key="2">
    <source>
        <dbReference type="EMBL" id="KYF82969.1"/>
    </source>
</evidence>
<name>A0A150RRT2_SORCE</name>
<dbReference type="AlphaFoldDB" id="A0A150RRT2"/>
<feature type="region of interest" description="Disordered" evidence="1">
    <location>
        <begin position="35"/>
        <end position="62"/>
    </location>
</feature>
<reference evidence="2 3" key="1">
    <citation type="submission" date="2014-02" db="EMBL/GenBank/DDBJ databases">
        <title>The small core and large imbalanced accessory genome model reveals a collaborative survival strategy of Sorangium cellulosum strains in nature.</title>
        <authorList>
            <person name="Han K."/>
            <person name="Peng R."/>
            <person name="Blom J."/>
            <person name="Li Y.-Z."/>
        </authorList>
    </citation>
    <scope>NUCLEOTIDE SEQUENCE [LARGE SCALE GENOMIC DNA]</scope>
    <source>
        <strain evidence="2 3">So0011-07</strain>
    </source>
</reference>
<gene>
    <name evidence="2" type="ORF">BE17_44980</name>
</gene>
<feature type="non-terminal residue" evidence="2">
    <location>
        <position position="1"/>
    </location>
</feature>
<organism evidence="2 3">
    <name type="scientific">Sorangium cellulosum</name>
    <name type="common">Polyangium cellulosum</name>
    <dbReference type="NCBI Taxonomy" id="56"/>
    <lineage>
        <taxon>Bacteria</taxon>
        <taxon>Pseudomonadati</taxon>
        <taxon>Myxococcota</taxon>
        <taxon>Polyangia</taxon>
        <taxon>Polyangiales</taxon>
        <taxon>Polyangiaceae</taxon>
        <taxon>Sorangium</taxon>
    </lineage>
</organism>
<accession>A0A150RRT2</accession>
<evidence type="ECO:0000313" key="3">
    <source>
        <dbReference type="Proteomes" id="UP000075635"/>
    </source>
</evidence>
<proteinExistence type="predicted"/>
<sequence length="62" mass="6705">EGRSDALREVQLAMARQRLHPYYWAAFIVGGSGRSLSGKEPPPVREADLPTAVDTVGRAAPE</sequence>
<evidence type="ECO:0000256" key="1">
    <source>
        <dbReference type="SAM" id="MobiDB-lite"/>
    </source>
</evidence>
<dbReference type="EMBL" id="JEMB01002175">
    <property type="protein sequence ID" value="KYF82969.1"/>
    <property type="molecule type" value="Genomic_DNA"/>
</dbReference>
<evidence type="ECO:0008006" key="4">
    <source>
        <dbReference type="Google" id="ProtNLM"/>
    </source>
</evidence>
<dbReference type="Proteomes" id="UP000075635">
    <property type="component" value="Unassembled WGS sequence"/>
</dbReference>
<comment type="caution">
    <text evidence="2">The sequence shown here is derived from an EMBL/GenBank/DDBJ whole genome shotgun (WGS) entry which is preliminary data.</text>
</comment>
<protein>
    <recommendedName>
        <fullName evidence="4">CHAT domain-containing protein</fullName>
    </recommendedName>
</protein>